<comment type="caution">
    <text evidence="1">The sequence shown here is derived from an EMBL/GenBank/DDBJ whole genome shotgun (WGS) entry which is preliminary data.</text>
</comment>
<gene>
    <name evidence="1" type="ORF">RRF57_013222</name>
</gene>
<proteinExistence type="predicted"/>
<name>A0AAN7ZBB5_9PEZI</name>
<dbReference type="EMBL" id="JAWHQM010000125">
    <property type="protein sequence ID" value="KAK5637507.1"/>
    <property type="molecule type" value="Genomic_DNA"/>
</dbReference>
<keyword evidence="2" id="KW-1185">Reference proteome</keyword>
<organism evidence="1 2">
    <name type="scientific">Xylaria bambusicola</name>
    <dbReference type="NCBI Taxonomy" id="326684"/>
    <lineage>
        <taxon>Eukaryota</taxon>
        <taxon>Fungi</taxon>
        <taxon>Dikarya</taxon>
        <taxon>Ascomycota</taxon>
        <taxon>Pezizomycotina</taxon>
        <taxon>Sordariomycetes</taxon>
        <taxon>Xylariomycetidae</taxon>
        <taxon>Xylariales</taxon>
        <taxon>Xylariaceae</taxon>
        <taxon>Xylaria</taxon>
    </lineage>
</organism>
<dbReference type="Proteomes" id="UP001305414">
    <property type="component" value="Unassembled WGS sequence"/>
</dbReference>
<evidence type="ECO:0000313" key="2">
    <source>
        <dbReference type="Proteomes" id="UP001305414"/>
    </source>
</evidence>
<evidence type="ECO:0000313" key="1">
    <source>
        <dbReference type="EMBL" id="KAK5637507.1"/>
    </source>
</evidence>
<accession>A0AAN7ZBB5</accession>
<dbReference type="AlphaFoldDB" id="A0AAN7ZBB5"/>
<sequence>MASNCHTEVVLSINQRRIPGRDIDKGIRITSRETVLACIWNDISNALRIIGVQIRKDWELDPVATDGWTSLYRHLGH</sequence>
<reference evidence="1 2" key="1">
    <citation type="submission" date="2023-10" db="EMBL/GenBank/DDBJ databases">
        <title>Draft genome sequence of Xylaria bambusicola isolate GMP-LS, the root and basal stem rot pathogen of sugarcane in Indonesia.</title>
        <authorList>
            <person name="Selvaraj P."/>
            <person name="Muralishankar V."/>
            <person name="Muruganantham S."/>
            <person name="Sp S."/>
            <person name="Haryani S."/>
            <person name="Lau K.J.X."/>
            <person name="Naqvi N.I."/>
        </authorList>
    </citation>
    <scope>NUCLEOTIDE SEQUENCE [LARGE SCALE GENOMIC DNA]</scope>
    <source>
        <strain evidence="1">GMP-LS</strain>
    </source>
</reference>
<protein>
    <submittedName>
        <fullName evidence="1">Uncharacterized protein</fullName>
    </submittedName>
</protein>